<dbReference type="InterPro" id="IPR002182">
    <property type="entry name" value="NB-ARC"/>
</dbReference>
<evidence type="ECO:0000313" key="2">
    <source>
        <dbReference type="EMBL" id="KAG0583319.1"/>
    </source>
</evidence>
<dbReference type="Gene3D" id="3.80.10.10">
    <property type="entry name" value="Ribonuclease Inhibitor"/>
    <property type="match status" value="3"/>
</dbReference>
<dbReference type="Gene3D" id="3.40.50.10140">
    <property type="entry name" value="Toll/interleukin-1 receptor homology (TIR) domain"/>
    <property type="match status" value="1"/>
</dbReference>
<evidence type="ECO:0000313" key="3">
    <source>
        <dbReference type="Proteomes" id="UP000822688"/>
    </source>
</evidence>
<organism evidence="2 3">
    <name type="scientific">Ceratodon purpureus</name>
    <name type="common">Fire moss</name>
    <name type="synonym">Dicranum purpureum</name>
    <dbReference type="NCBI Taxonomy" id="3225"/>
    <lineage>
        <taxon>Eukaryota</taxon>
        <taxon>Viridiplantae</taxon>
        <taxon>Streptophyta</taxon>
        <taxon>Embryophyta</taxon>
        <taxon>Bryophyta</taxon>
        <taxon>Bryophytina</taxon>
        <taxon>Bryopsida</taxon>
        <taxon>Dicranidae</taxon>
        <taxon>Pseudoditrichales</taxon>
        <taxon>Ditrichaceae</taxon>
        <taxon>Ceratodon</taxon>
    </lineage>
</organism>
<dbReference type="SUPFAM" id="SSF52058">
    <property type="entry name" value="L domain-like"/>
    <property type="match status" value="2"/>
</dbReference>
<protein>
    <recommendedName>
        <fullName evidence="1">TIR domain-containing protein</fullName>
    </recommendedName>
</protein>
<dbReference type="InterPro" id="IPR044974">
    <property type="entry name" value="Disease_R_plants"/>
</dbReference>
<dbReference type="SUPFAM" id="SSF52540">
    <property type="entry name" value="P-loop containing nucleoside triphosphate hydrolases"/>
    <property type="match status" value="1"/>
</dbReference>
<comment type="caution">
    <text evidence="2">The sequence shown here is derived from an EMBL/GenBank/DDBJ whole genome shotgun (WGS) entry which is preliminary data.</text>
</comment>
<dbReference type="PANTHER" id="PTHR11017">
    <property type="entry name" value="LEUCINE-RICH REPEAT-CONTAINING PROTEIN"/>
    <property type="match status" value="1"/>
</dbReference>
<dbReference type="Gene3D" id="3.40.50.300">
    <property type="entry name" value="P-loop containing nucleotide triphosphate hydrolases"/>
    <property type="match status" value="1"/>
</dbReference>
<dbReference type="PANTHER" id="PTHR11017:SF579">
    <property type="entry name" value="TIR DOMAIN-CONTAINING PROTEIN"/>
    <property type="match status" value="1"/>
</dbReference>
<name>A0A8T0IK37_CERPU</name>
<dbReference type="GO" id="GO:0007165">
    <property type="term" value="P:signal transduction"/>
    <property type="evidence" value="ECO:0007669"/>
    <property type="project" value="InterPro"/>
</dbReference>
<dbReference type="InterPro" id="IPR035897">
    <property type="entry name" value="Toll_tir_struct_dom_sf"/>
</dbReference>
<dbReference type="Pfam" id="PF00931">
    <property type="entry name" value="NB-ARC"/>
    <property type="match status" value="1"/>
</dbReference>
<dbReference type="InterPro" id="IPR027417">
    <property type="entry name" value="P-loop_NTPase"/>
</dbReference>
<dbReference type="GO" id="GO:0043531">
    <property type="term" value="F:ADP binding"/>
    <property type="evidence" value="ECO:0007669"/>
    <property type="project" value="InterPro"/>
</dbReference>
<keyword evidence="3" id="KW-1185">Reference proteome</keyword>
<accession>A0A8T0IK37</accession>
<dbReference type="InterPro" id="IPR000157">
    <property type="entry name" value="TIR_dom"/>
</dbReference>
<dbReference type="InterPro" id="IPR032675">
    <property type="entry name" value="LRR_dom_sf"/>
</dbReference>
<gene>
    <name evidence="2" type="ORF">KC19_3G126700</name>
</gene>
<feature type="domain" description="TIR" evidence="1">
    <location>
        <begin position="23"/>
        <end position="191"/>
    </location>
</feature>
<dbReference type="EMBL" id="CM026423">
    <property type="protein sequence ID" value="KAG0583319.1"/>
    <property type="molecule type" value="Genomic_DNA"/>
</dbReference>
<reference evidence="2" key="1">
    <citation type="submission" date="2020-06" db="EMBL/GenBank/DDBJ databases">
        <title>WGS assembly of Ceratodon purpureus strain R40.</title>
        <authorList>
            <person name="Carey S.B."/>
            <person name="Jenkins J."/>
            <person name="Shu S."/>
            <person name="Lovell J.T."/>
            <person name="Sreedasyam A."/>
            <person name="Maumus F."/>
            <person name="Tiley G.P."/>
            <person name="Fernandez-Pozo N."/>
            <person name="Barry K."/>
            <person name="Chen C."/>
            <person name="Wang M."/>
            <person name="Lipzen A."/>
            <person name="Daum C."/>
            <person name="Saski C.A."/>
            <person name="Payton A.C."/>
            <person name="Mcbreen J.C."/>
            <person name="Conrad R.E."/>
            <person name="Kollar L.M."/>
            <person name="Olsson S."/>
            <person name="Huttunen S."/>
            <person name="Landis J.B."/>
            <person name="Wickett N.J."/>
            <person name="Johnson M.G."/>
            <person name="Rensing S.A."/>
            <person name="Grimwood J."/>
            <person name="Schmutz J."/>
            <person name="Mcdaniel S.F."/>
        </authorList>
    </citation>
    <scope>NUCLEOTIDE SEQUENCE</scope>
    <source>
        <strain evidence="2">R40</strain>
    </source>
</reference>
<proteinExistence type="predicted"/>
<dbReference type="GO" id="GO:0006952">
    <property type="term" value="P:defense response"/>
    <property type="evidence" value="ECO:0007669"/>
    <property type="project" value="InterPro"/>
</dbReference>
<dbReference type="PRINTS" id="PR00364">
    <property type="entry name" value="DISEASERSIST"/>
</dbReference>
<dbReference type="Pfam" id="PF01582">
    <property type="entry name" value="TIR"/>
    <property type="match status" value="1"/>
</dbReference>
<sequence>MDHETGMPSDGSCAERDHQALEPRCKVFMSHSGAQKSFVEQLCLDVERCDRVPFFDKRRESLPIGEHFPSLIFQAIQQSQVGVLILSKEFFTRTKWPMLELVAMMKLKLRNPNFRIIPVFLGISHTQCRDEANQGQWLSLWRNWAQCDSRINLQEWTKALQVFGSTNGISYNEMGEVKCREEIVEAICKLVPLDTKWDDSHVQGRSRFCKEIRNKIDEASLSKTYGVQVVGLYGVGGIGKTTICKALCNEFLPEFYGKVHHLELESSNEVELIRAMLKRLTDTRHDILGTLSFDQCYNLLKRDLCKRKVFVTIDNVYNEKTIEQAKAYLKARYGPGSIVIVTSRSLGLLQNLKIDEKNCIEMPELEEDEAKSIFLYHAELEDDVDEEFIMRCVERCYFGKGGGRGYHYHPLALKVLGTQVGYESEPCNLQFDEVDVFNQLREKKHPIFSILRKSFDTLLLEDQLLLMDAALFYPERSFFSREWEPINIFDWLSMMHGISVDIVKKRLLVLKKKSLLEDLGDGSSDIGMHDLWREFCVMESRAGEFQCQRWIYEDINSPNDRTRVESSLGGGGWENLQKICLMANHWAFGMVTGLEVSFNNCSNVTVLKLQGVVMEDGVLDVGLLKHLKSMECIDMRTTEDYQVEVVGLGVLKHLVVLIWDGIPTDSQSVDEIGWLRNLQVLQLHSSLEYNNVPNLSKLSLLRHVVIDQFNNVNRIAGLNARMSNLRYMDIRCCKSLRSCPGIDDLVSLQELNLSRCTKLREVPSLEMLQRLRKLNIFYCGLLEALPGLGGLVGLQELRVIRCMKISEFPNMSNLINLQLFKIEECPVKTLPGLDDLVSLQNLVVCECAKLERLPDMHKLIRLEFIDISYCPKLREIWEGVNRPRACEELAADFHGLPQLETLKLDWIVFELPDLSIFPRLKKLHLQSCGRVTSLTCSAPLTALEVLRLQYCWSLKDLPDLSRFERLRKLKMSNCGMSLQDVHEIEVLMARCNVSMV</sequence>
<evidence type="ECO:0000259" key="1">
    <source>
        <dbReference type="PROSITE" id="PS50104"/>
    </source>
</evidence>
<dbReference type="PROSITE" id="PS50104">
    <property type="entry name" value="TIR"/>
    <property type="match status" value="1"/>
</dbReference>
<dbReference type="Proteomes" id="UP000822688">
    <property type="component" value="Chromosome 3"/>
</dbReference>
<dbReference type="SMART" id="SM00255">
    <property type="entry name" value="TIR"/>
    <property type="match status" value="1"/>
</dbReference>
<dbReference type="SUPFAM" id="SSF52200">
    <property type="entry name" value="Toll/Interleukin receptor TIR domain"/>
    <property type="match status" value="1"/>
</dbReference>
<dbReference type="AlphaFoldDB" id="A0A8T0IK37"/>